<keyword evidence="1" id="KW-0689">Ribosomal protein</keyword>
<dbReference type="GO" id="GO:0005840">
    <property type="term" value="C:ribosome"/>
    <property type="evidence" value="ECO:0007669"/>
    <property type="project" value="UniProtKB-KW"/>
</dbReference>
<reference evidence="1" key="1">
    <citation type="submission" date="2018-02" db="EMBL/GenBank/DDBJ databases">
        <title>Rhizophora mucronata_Transcriptome.</title>
        <authorList>
            <person name="Meera S.P."/>
            <person name="Sreeshan A."/>
            <person name="Augustine A."/>
        </authorList>
    </citation>
    <scope>NUCLEOTIDE SEQUENCE</scope>
    <source>
        <tissue evidence="1">Leaf</tissue>
    </source>
</reference>
<evidence type="ECO:0000313" key="1">
    <source>
        <dbReference type="EMBL" id="MBW92448.1"/>
    </source>
</evidence>
<protein>
    <submittedName>
        <fullName evidence="1">30S ribosomal protein S5</fullName>
    </submittedName>
</protein>
<keyword evidence="1" id="KW-0687">Ribonucleoprotein</keyword>
<organism evidence="1">
    <name type="scientific">Rhizophora mucronata</name>
    <name type="common">Asiatic mangrove</name>
    <dbReference type="NCBI Taxonomy" id="61149"/>
    <lineage>
        <taxon>Eukaryota</taxon>
        <taxon>Viridiplantae</taxon>
        <taxon>Streptophyta</taxon>
        <taxon>Embryophyta</taxon>
        <taxon>Tracheophyta</taxon>
        <taxon>Spermatophyta</taxon>
        <taxon>Magnoliopsida</taxon>
        <taxon>eudicotyledons</taxon>
        <taxon>Gunneridae</taxon>
        <taxon>Pentapetalae</taxon>
        <taxon>rosids</taxon>
        <taxon>fabids</taxon>
        <taxon>Malpighiales</taxon>
        <taxon>Rhizophoraceae</taxon>
        <taxon>Rhizophora</taxon>
    </lineage>
</organism>
<dbReference type="AlphaFoldDB" id="A0A2P2JG38"/>
<proteinExistence type="predicted"/>
<sequence length="143" mass="16071">MFFLKLVNPTHPFESIIKCLSISEILEQLLVAIVLLLKLLKSSCPSIKGFFIFRLRISRLFGHIQQFGTNIFQILLLQLLYQWSHPQVILFIFLINVLGVQSSPLSRLPLTLFLALNISQEVLDDAGGGNGGCGKMGFGRRNK</sequence>
<name>A0A2P2JG38_RHIMU</name>
<accession>A0A2P2JG38</accession>
<dbReference type="EMBL" id="GGEC01011965">
    <property type="protein sequence ID" value="MBW92448.1"/>
    <property type="molecule type" value="Transcribed_RNA"/>
</dbReference>